<accession>A0A0B7I105</accession>
<dbReference type="EMBL" id="CP022389">
    <property type="protein sequence ID" value="ATA93807.1"/>
    <property type="molecule type" value="Genomic_DNA"/>
</dbReference>
<reference evidence="6 7" key="3">
    <citation type="submission" date="2017-06" db="EMBL/GenBank/DDBJ databases">
        <title>Capnocytophaga spp. assemblies.</title>
        <authorList>
            <person name="Gulvik C.A."/>
        </authorList>
    </citation>
    <scope>NUCLEOTIDE SEQUENCE [LARGE SCALE GENOMIC DNA]</scope>
    <source>
        <strain evidence="7">H3936</strain>
        <strain evidence="6">H5594</strain>
    </source>
</reference>
<dbReference type="OMA" id="MKIFTYI"/>
<sequence length="64" mass="6962">MKILSIILVIVALVLIGFNITYIDLDNPFSGNSMVAIIAIVAALCALMLLALLYVSRKINDKLK</sequence>
<evidence type="ECO:0000313" key="2">
    <source>
        <dbReference type="EMBL" id="ATA91653.1"/>
    </source>
</evidence>
<dbReference type="GeneID" id="69580437"/>
<dbReference type="RefSeq" id="WP_013998084.1">
    <property type="nucleotide sequence ID" value="NZ_BOQI01000001.1"/>
</dbReference>
<proteinExistence type="predicted"/>
<evidence type="ECO:0000313" key="7">
    <source>
        <dbReference type="Proteomes" id="UP000243753"/>
    </source>
</evidence>
<dbReference type="EMBL" id="CP022388">
    <property type="protein sequence ID" value="ATA91653.1"/>
    <property type="molecule type" value="Genomic_DNA"/>
</dbReference>
<dbReference type="Proteomes" id="UP000243753">
    <property type="component" value="Chromosome"/>
</dbReference>
<evidence type="ECO:0000313" key="4">
    <source>
        <dbReference type="EMBL" id="CEN48358.1"/>
    </source>
</evidence>
<name>A0A0B7I105_9FLAO</name>
<dbReference type="AlphaFoldDB" id="A0A0B7I105"/>
<reference evidence="2" key="2">
    <citation type="journal article" date="2017" name="Genome Announc.">
        <title>Twelve Complete Reference Genomes of Clinical Isolates in the Capnocytophaga Genus.</title>
        <authorList>
            <person name="Villarma A."/>
            <person name="Gulvik C.A."/>
            <person name="Rowe L.A."/>
            <person name="Sheth M."/>
            <person name="Juieng P."/>
            <person name="Nicholson A.C."/>
            <person name="Loparev V.N."/>
            <person name="McQuiston J.R."/>
        </authorList>
    </citation>
    <scope>NUCLEOTIDE SEQUENCE</scope>
    <source>
        <strain evidence="3">H3936</strain>
        <strain evidence="2">H5594</strain>
    </source>
</reference>
<keyword evidence="1" id="KW-0472">Membrane</keyword>
<protein>
    <submittedName>
        <fullName evidence="4">Uncharacterized protein</fullName>
    </submittedName>
</protein>
<evidence type="ECO:0000256" key="1">
    <source>
        <dbReference type="SAM" id="Phobius"/>
    </source>
</evidence>
<dbReference type="EMBL" id="CDOK01000081">
    <property type="protein sequence ID" value="CEN48358.1"/>
    <property type="molecule type" value="Genomic_DNA"/>
</dbReference>
<organism evidence="4 5">
    <name type="scientific">Capnocytophaga canimorsus</name>
    <dbReference type="NCBI Taxonomy" id="28188"/>
    <lineage>
        <taxon>Bacteria</taxon>
        <taxon>Pseudomonadati</taxon>
        <taxon>Bacteroidota</taxon>
        <taxon>Flavobacteriia</taxon>
        <taxon>Flavobacteriales</taxon>
        <taxon>Flavobacteriaceae</taxon>
        <taxon>Capnocytophaga</taxon>
    </lineage>
</organism>
<dbReference type="Proteomes" id="UP000039370">
    <property type="component" value="Unassembled WGS sequence"/>
</dbReference>
<gene>
    <name evidence="4" type="ORF">CCAN11_1710001</name>
    <name evidence="3" type="ORF">CGC54_05365</name>
    <name evidence="2" type="ORF">CGC56_05375</name>
</gene>
<dbReference type="Proteomes" id="UP000243136">
    <property type="component" value="Chromosome"/>
</dbReference>
<reference evidence="4 5" key="1">
    <citation type="submission" date="2015-01" db="EMBL/GenBank/DDBJ databases">
        <authorList>
            <person name="MANFREDI Pablo"/>
        </authorList>
    </citation>
    <scope>NUCLEOTIDE SEQUENCE [LARGE SCALE GENOMIC DNA]</scope>
    <source>
        <strain evidence="4 5">Cc11</strain>
    </source>
</reference>
<evidence type="ECO:0000313" key="6">
    <source>
        <dbReference type="Proteomes" id="UP000243136"/>
    </source>
</evidence>
<evidence type="ECO:0000313" key="3">
    <source>
        <dbReference type="EMBL" id="ATA93807.1"/>
    </source>
</evidence>
<keyword evidence="1" id="KW-0812">Transmembrane</keyword>
<keyword evidence="1" id="KW-1133">Transmembrane helix</keyword>
<feature type="transmembrane region" description="Helical" evidence="1">
    <location>
        <begin position="35"/>
        <end position="55"/>
    </location>
</feature>
<evidence type="ECO:0000313" key="5">
    <source>
        <dbReference type="Proteomes" id="UP000039370"/>
    </source>
</evidence>